<protein>
    <recommendedName>
        <fullName evidence="4">Cytochrome c domain-containing protein</fullName>
    </recommendedName>
</protein>
<keyword evidence="3" id="KW-1185">Reference proteome</keyword>
<dbReference type="InterPro" id="IPR006311">
    <property type="entry name" value="TAT_signal"/>
</dbReference>
<name>A0ABN2R9Z8_9MICO</name>
<accession>A0ABN2R9Z8</accession>
<evidence type="ECO:0008006" key="4">
    <source>
        <dbReference type="Google" id="ProtNLM"/>
    </source>
</evidence>
<dbReference type="Proteomes" id="UP001500013">
    <property type="component" value="Unassembled WGS sequence"/>
</dbReference>
<keyword evidence="1" id="KW-0732">Signal</keyword>
<feature type="chain" id="PRO_5047475281" description="Cytochrome c domain-containing protein" evidence="1">
    <location>
        <begin position="30"/>
        <end position="149"/>
    </location>
</feature>
<reference evidence="2 3" key="1">
    <citation type="journal article" date="2019" name="Int. J. Syst. Evol. Microbiol.">
        <title>The Global Catalogue of Microorganisms (GCM) 10K type strain sequencing project: providing services to taxonomists for standard genome sequencing and annotation.</title>
        <authorList>
            <consortium name="The Broad Institute Genomics Platform"/>
            <consortium name="The Broad Institute Genome Sequencing Center for Infectious Disease"/>
            <person name="Wu L."/>
            <person name="Ma J."/>
        </authorList>
    </citation>
    <scope>NUCLEOTIDE SEQUENCE [LARGE SCALE GENOMIC DNA]</scope>
    <source>
        <strain evidence="2 3">JCM 15628</strain>
    </source>
</reference>
<dbReference type="RefSeq" id="WP_344057555.1">
    <property type="nucleotide sequence ID" value="NZ_BAAAPU010000001.1"/>
</dbReference>
<evidence type="ECO:0000313" key="3">
    <source>
        <dbReference type="Proteomes" id="UP001500013"/>
    </source>
</evidence>
<dbReference type="EMBL" id="BAAAPU010000001">
    <property type="protein sequence ID" value="GAA1965953.1"/>
    <property type="molecule type" value="Genomic_DNA"/>
</dbReference>
<organism evidence="2 3">
    <name type="scientific">Terrabacter lapilli</name>
    <dbReference type="NCBI Taxonomy" id="436231"/>
    <lineage>
        <taxon>Bacteria</taxon>
        <taxon>Bacillati</taxon>
        <taxon>Actinomycetota</taxon>
        <taxon>Actinomycetes</taxon>
        <taxon>Micrococcales</taxon>
        <taxon>Intrasporangiaceae</taxon>
        <taxon>Terrabacter</taxon>
    </lineage>
</organism>
<comment type="caution">
    <text evidence="2">The sequence shown here is derived from an EMBL/GenBank/DDBJ whole genome shotgun (WGS) entry which is preliminary data.</text>
</comment>
<gene>
    <name evidence="2" type="ORF">GCM10009817_02200</name>
</gene>
<dbReference type="PROSITE" id="PS51318">
    <property type="entry name" value="TAT"/>
    <property type="match status" value="1"/>
</dbReference>
<sequence length="149" mass="15639">MGALRTFLRRGGTVAAAAAAITVASSSLASAHHCYRDYWQPAAYQQHLAGNTPWMPLSDMGVQYLIGPTYAAQCGHVADDAVAAFMAAHGLTQEPLIQSRATVGSGAAYRGMEPKPFSYLSDADFGELTAYVIAGMATCAPDWQPPQGG</sequence>
<proteinExistence type="predicted"/>
<evidence type="ECO:0000256" key="1">
    <source>
        <dbReference type="SAM" id="SignalP"/>
    </source>
</evidence>
<feature type="signal peptide" evidence="1">
    <location>
        <begin position="1"/>
        <end position="29"/>
    </location>
</feature>
<evidence type="ECO:0000313" key="2">
    <source>
        <dbReference type="EMBL" id="GAA1965953.1"/>
    </source>
</evidence>